<gene>
    <name evidence="13" type="ORF">N7482_002647</name>
</gene>
<keyword evidence="7" id="KW-0799">Topoisomerase</keyword>
<dbReference type="Proteomes" id="UP001149163">
    <property type="component" value="Unassembled WGS sequence"/>
</dbReference>
<comment type="catalytic activity">
    <reaction evidence="1">
        <text>ATP-dependent breakage, passage and rejoining of double-stranded DNA.</text>
        <dbReference type="EC" id="5.6.2.2"/>
    </reaction>
</comment>
<dbReference type="PRINTS" id="PR01550">
    <property type="entry name" value="TOP6AFAMILY"/>
</dbReference>
<evidence type="ECO:0000256" key="8">
    <source>
        <dbReference type="ARBA" id="ARBA00023125"/>
    </source>
</evidence>
<comment type="caution">
    <text evidence="10">Lacks conserved residue(s) required for the propagation of feature annotation.</text>
</comment>
<sequence length="408" mass="45718">MALNTAALPPTVAEGENQALVRGYIDRLLMSLLDQISLSSSEGRPSITLRCRPNSATCVINTTNRALEGCRNEETYRSYSWPGSTAYESWKFTVIIRFLGVVDHALRTGQLISKRRVALLNFDAKGALSSFRSSNTRDIFYIDPAYFRSQQTVNCVVDELAYTIGVDRTALNVEAAGKGLVAGCFRLKRDSTVIVDAQITEDTMVPRIQDSDEIDISGARWVFIIEKDAIFHRLVRSSYHTRAIMGDGILITGKGYPDISTRKFVHRLFDVASNSKHRAPRFYALVDGDPHGIAIMSTYKYGSLAHLHENARLGIPGLQWLGLRITDAILASESSGANDLLFLTARDRTKIIAMLRNSPVWSSNGPEPEWRVELQRMLLLNVKAEIEMLYEQDGGLETWIDHKLFRQT</sequence>
<dbReference type="GeneID" id="81423948"/>
<evidence type="ECO:0000256" key="6">
    <source>
        <dbReference type="ARBA" id="ARBA00022842"/>
    </source>
</evidence>
<evidence type="ECO:0000256" key="4">
    <source>
        <dbReference type="ARBA" id="ARBA00012895"/>
    </source>
</evidence>
<comment type="similarity">
    <text evidence="3 10">Belongs to the TOP6A family.</text>
</comment>
<dbReference type="Pfam" id="PF04406">
    <property type="entry name" value="TP6A_N"/>
    <property type="match status" value="1"/>
</dbReference>
<feature type="domain" description="Spo11/DNA topoisomerase VI subunit A N-terminal" evidence="11">
    <location>
        <begin position="126"/>
        <end position="173"/>
    </location>
</feature>
<dbReference type="GO" id="GO:0003677">
    <property type="term" value="F:DNA binding"/>
    <property type="evidence" value="ECO:0007669"/>
    <property type="project" value="UniProtKB-UniRule"/>
</dbReference>
<dbReference type="FunFam" id="3.40.1360.10:FF:000018">
    <property type="entry name" value="Type II DNA topoisomerase VI subunit A"/>
    <property type="match status" value="1"/>
</dbReference>
<comment type="caution">
    <text evidence="13">The sequence shown here is derived from an EMBL/GenBank/DDBJ whole genome shotgun (WGS) entry which is preliminary data.</text>
</comment>
<dbReference type="Pfam" id="PF21180">
    <property type="entry name" value="TOP6A-Spo11_Toprim"/>
    <property type="match status" value="1"/>
</dbReference>
<dbReference type="AlphaFoldDB" id="A0A9W9IJ62"/>
<name>A0A9W9IJ62_9EURO</name>
<keyword evidence="6" id="KW-0460">Magnesium</keyword>
<reference evidence="13" key="2">
    <citation type="journal article" date="2023" name="IMA Fungus">
        <title>Comparative genomic study of the Penicillium genus elucidates a diverse pangenome and 15 lateral gene transfer events.</title>
        <authorList>
            <person name="Petersen C."/>
            <person name="Sorensen T."/>
            <person name="Nielsen M.R."/>
            <person name="Sondergaard T.E."/>
            <person name="Sorensen J.L."/>
            <person name="Fitzpatrick D.A."/>
            <person name="Frisvad J.C."/>
            <person name="Nielsen K.L."/>
        </authorList>
    </citation>
    <scope>NUCLEOTIDE SEQUENCE</scope>
    <source>
        <strain evidence="13">IBT 26290</strain>
    </source>
</reference>
<evidence type="ECO:0000256" key="10">
    <source>
        <dbReference type="PROSITE-ProRule" id="PRU01385"/>
    </source>
</evidence>
<evidence type="ECO:0000313" key="13">
    <source>
        <dbReference type="EMBL" id="KAJ5176770.1"/>
    </source>
</evidence>
<dbReference type="InterPro" id="IPR002815">
    <property type="entry name" value="Spo11/TopoVI_A"/>
</dbReference>
<dbReference type="EMBL" id="JAPQKN010000001">
    <property type="protein sequence ID" value="KAJ5176770.1"/>
    <property type="molecule type" value="Genomic_DNA"/>
</dbReference>
<dbReference type="InterPro" id="IPR036388">
    <property type="entry name" value="WH-like_DNA-bd_sf"/>
</dbReference>
<evidence type="ECO:0000256" key="5">
    <source>
        <dbReference type="ARBA" id="ARBA00022723"/>
    </source>
</evidence>
<evidence type="ECO:0000259" key="11">
    <source>
        <dbReference type="Pfam" id="PF04406"/>
    </source>
</evidence>
<dbReference type="InterPro" id="IPR034136">
    <property type="entry name" value="TOPRIM_Topo6A/Spo11"/>
</dbReference>
<dbReference type="SUPFAM" id="SSF56726">
    <property type="entry name" value="DNA topoisomerase IV, alpha subunit"/>
    <property type="match status" value="1"/>
</dbReference>
<dbReference type="PANTHER" id="PTHR10848:SF0">
    <property type="entry name" value="MEIOTIC RECOMBINATION PROTEIN SPO11"/>
    <property type="match status" value="1"/>
</dbReference>
<dbReference type="InterPro" id="IPR036078">
    <property type="entry name" value="Spo11/TopoVI_A_sf"/>
</dbReference>
<keyword evidence="9" id="KW-0413">Isomerase</keyword>
<evidence type="ECO:0000256" key="3">
    <source>
        <dbReference type="ARBA" id="ARBA00006559"/>
    </source>
</evidence>
<dbReference type="GO" id="GO:0005524">
    <property type="term" value="F:ATP binding"/>
    <property type="evidence" value="ECO:0007669"/>
    <property type="project" value="InterPro"/>
</dbReference>
<keyword evidence="8 10" id="KW-0238">DNA-binding</keyword>
<dbReference type="EC" id="5.6.2.2" evidence="4"/>
<dbReference type="GO" id="GO:0000228">
    <property type="term" value="C:nuclear chromosome"/>
    <property type="evidence" value="ECO:0007669"/>
    <property type="project" value="TreeGrafter"/>
</dbReference>
<evidence type="ECO:0000256" key="9">
    <source>
        <dbReference type="ARBA" id="ARBA00023235"/>
    </source>
</evidence>
<evidence type="ECO:0000256" key="2">
    <source>
        <dbReference type="ARBA" id="ARBA00001946"/>
    </source>
</evidence>
<dbReference type="GO" id="GO:0000706">
    <property type="term" value="P:meiotic DNA double-strand break processing"/>
    <property type="evidence" value="ECO:0007669"/>
    <property type="project" value="TreeGrafter"/>
</dbReference>
<dbReference type="CDD" id="cd00223">
    <property type="entry name" value="TOPRIM_TopoIIB_SPO"/>
    <property type="match status" value="1"/>
</dbReference>
<dbReference type="PANTHER" id="PTHR10848">
    <property type="entry name" value="MEIOTIC RECOMBINATION PROTEIN SPO11"/>
    <property type="match status" value="1"/>
</dbReference>
<keyword evidence="14" id="KW-1185">Reference proteome</keyword>
<dbReference type="Gene3D" id="1.10.10.10">
    <property type="entry name" value="Winged helix-like DNA-binding domain superfamily/Winged helix DNA-binding domain"/>
    <property type="match status" value="1"/>
</dbReference>
<dbReference type="InterPro" id="IPR013049">
    <property type="entry name" value="Spo11/TopoVI_A_N"/>
</dbReference>
<reference evidence="13" key="1">
    <citation type="submission" date="2022-11" db="EMBL/GenBank/DDBJ databases">
        <authorList>
            <person name="Petersen C."/>
        </authorList>
    </citation>
    <scope>NUCLEOTIDE SEQUENCE</scope>
    <source>
        <strain evidence="13">IBT 26290</strain>
    </source>
</reference>
<comment type="cofactor">
    <cofactor evidence="2">
        <name>Mg(2+)</name>
        <dbReference type="ChEBI" id="CHEBI:18420"/>
    </cofactor>
</comment>
<dbReference type="GO" id="GO:0007131">
    <property type="term" value="P:reciprocal meiotic recombination"/>
    <property type="evidence" value="ECO:0007669"/>
    <property type="project" value="TreeGrafter"/>
</dbReference>
<dbReference type="GO" id="GO:0003918">
    <property type="term" value="F:DNA topoisomerase type II (double strand cut, ATP-hydrolyzing) activity"/>
    <property type="evidence" value="ECO:0007669"/>
    <property type="project" value="UniProtKB-EC"/>
</dbReference>
<evidence type="ECO:0000256" key="7">
    <source>
        <dbReference type="ARBA" id="ARBA00023029"/>
    </source>
</evidence>
<accession>A0A9W9IJ62</accession>
<proteinExistence type="inferred from homology"/>
<dbReference type="PROSITE" id="PS52041">
    <property type="entry name" value="TOPO_IIB"/>
    <property type="match status" value="1"/>
</dbReference>
<evidence type="ECO:0000256" key="1">
    <source>
        <dbReference type="ARBA" id="ARBA00000185"/>
    </source>
</evidence>
<protein>
    <recommendedName>
        <fullName evidence="4">DNA topoisomerase (ATP-hydrolyzing)</fullName>
        <ecNumber evidence="4">5.6.2.2</ecNumber>
    </recommendedName>
</protein>
<evidence type="ECO:0000259" key="12">
    <source>
        <dbReference type="Pfam" id="PF21180"/>
    </source>
</evidence>
<dbReference type="OrthoDB" id="5377392at2759"/>
<dbReference type="GO" id="GO:0042138">
    <property type="term" value="P:meiotic DNA double-strand break formation"/>
    <property type="evidence" value="ECO:0007669"/>
    <property type="project" value="TreeGrafter"/>
</dbReference>
<dbReference type="Gene3D" id="3.40.1360.10">
    <property type="match status" value="1"/>
</dbReference>
<organism evidence="13 14">
    <name type="scientific">Penicillium canariense</name>
    <dbReference type="NCBI Taxonomy" id="189055"/>
    <lineage>
        <taxon>Eukaryota</taxon>
        <taxon>Fungi</taxon>
        <taxon>Dikarya</taxon>
        <taxon>Ascomycota</taxon>
        <taxon>Pezizomycotina</taxon>
        <taxon>Eurotiomycetes</taxon>
        <taxon>Eurotiomycetidae</taxon>
        <taxon>Eurotiales</taxon>
        <taxon>Aspergillaceae</taxon>
        <taxon>Penicillium</taxon>
    </lineage>
</organism>
<keyword evidence="5" id="KW-0479">Metal-binding</keyword>
<dbReference type="RefSeq" id="XP_056548378.1">
    <property type="nucleotide sequence ID" value="XM_056684772.1"/>
</dbReference>
<dbReference type="GO" id="GO:0046872">
    <property type="term" value="F:metal ion binding"/>
    <property type="evidence" value="ECO:0007669"/>
    <property type="project" value="UniProtKB-KW"/>
</dbReference>
<evidence type="ECO:0000313" key="14">
    <source>
        <dbReference type="Proteomes" id="UP001149163"/>
    </source>
</evidence>
<feature type="domain" description="Topoisomerase 6 subunit A/Spo11 TOPRIM" evidence="12">
    <location>
        <begin position="222"/>
        <end position="392"/>
    </location>
</feature>